<dbReference type="Gene3D" id="1.25.40.10">
    <property type="entry name" value="Tetratricopeptide repeat domain"/>
    <property type="match status" value="2"/>
</dbReference>
<evidence type="ECO:0000256" key="1">
    <source>
        <dbReference type="ARBA" id="ARBA00007626"/>
    </source>
</evidence>
<evidence type="ECO:0008006" key="6">
    <source>
        <dbReference type="Google" id="ProtNLM"/>
    </source>
</evidence>
<dbReference type="Pfam" id="PF13041">
    <property type="entry name" value="PPR_2"/>
    <property type="match status" value="3"/>
</dbReference>
<dbReference type="AlphaFoldDB" id="A0A835H2U8"/>
<dbReference type="NCBIfam" id="TIGR00756">
    <property type="entry name" value="PPR"/>
    <property type="match status" value="6"/>
</dbReference>
<gene>
    <name evidence="4" type="ORF">IFM89_010406</name>
</gene>
<organism evidence="4 5">
    <name type="scientific">Coptis chinensis</name>
    <dbReference type="NCBI Taxonomy" id="261450"/>
    <lineage>
        <taxon>Eukaryota</taxon>
        <taxon>Viridiplantae</taxon>
        <taxon>Streptophyta</taxon>
        <taxon>Embryophyta</taxon>
        <taxon>Tracheophyta</taxon>
        <taxon>Spermatophyta</taxon>
        <taxon>Magnoliopsida</taxon>
        <taxon>Ranunculales</taxon>
        <taxon>Ranunculaceae</taxon>
        <taxon>Coptidoideae</taxon>
        <taxon>Coptis</taxon>
    </lineage>
</organism>
<sequence length="341" mass="38953">MGYQLIQEFWRKPILNIEVSLGSFVECLVYTYKDWGSDVFVFDLFFKVLVEVGLFDEARKFFDKMLSYGVVLSVDSCNFLLSRLSNCPNGSDIVGKIFSEFPELGVCWNVVSYNIMMHALCKLERVEEALALFGEMESKGCGPDVVSYSTVIDGYCHLGELQKALELVREMRVKGMLEDGERLLSWMLEKGIMPNATTYNSLMKQYCIGNNMKATTKVYRGMCGQGVVPNNNTYNILIEGHSKARNMKEACYFHSEMVGKGFGLRASSYNALIRGLLKKKRMEEARKLFEQMRTEGLVADKEIYNIFLDLNYDEGNMQMTLELCDEAIEKCLIDKTPSEHR</sequence>
<proteinExistence type="inferred from homology"/>
<keyword evidence="2" id="KW-0677">Repeat</keyword>
<feature type="repeat" description="PPR" evidence="3">
    <location>
        <begin position="195"/>
        <end position="229"/>
    </location>
</feature>
<dbReference type="InterPro" id="IPR011990">
    <property type="entry name" value="TPR-like_helical_dom_sf"/>
</dbReference>
<dbReference type="InterPro" id="IPR050667">
    <property type="entry name" value="PPR-containing_protein"/>
</dbReference>
<name>A0A835H2U8_9MAGN</name>
<evidence type="ECO:0000256" key="3">
    <source>
        <dbReference type="PROSITE-ProRule" id="PRU00708"/>
    </source>
</evidence>
<feature type="repeat" description="PPR" evidence="3">
    <location>
        <begin position="230"/>
        <end position="264"/>
    </location>
</feature>
<feature type="repeat" description="PPR" evidence="3">
    <location>
        <begin position="38"/>
        <end position="72"/>
    </location>
</feature>
<feature type="repeat" description="PPR" evidence="3">
    <location>
        <begin position="109"/>
        <end position="143"/>
    </location>
</feature>
<dbReference type="EMBL" id="JADFTS010000008">
    <property type="protein sequence ID" value="KAF9591959.1"/>
    <property type="molecule type" value="Genomic_DNA"/>
</dbReference>
<keyword evidence="5" id="KW-1185">Reference proteome</keyword>
<feature type="repeat" description="PPR" evidence="3">
    <location>
        <begin position="265"/>
        <end position="299"/>
    </location>
</feature>
<dbReference type="Pfam" id="PF01535">
    <property type="entry name" value="PPR"/>
    <property type="match status" value="1"/>
</dbReference>
<dbReference type="PROSITE" id="PS51375">
    <property type="entry name" value="PPR"/>
    <property type="match status" value="6"/>
</dbReference>
<dbReference type="PANTHER" id="PTHR47939:SF13">
    <property type="entry name" value="OS03G0201400 PROTEIN"/>
    <property type="match status" value="1"/>
</dbReference>
<dbReference type="OrthoDB" id="185373at2759"/>
<dbReference type="InterPro" id="IPR002885">
    <property type="entry name" value="PPR_rpt"/>
</dbReference>
<comment type="similarity">
    <text evidence="1">Belongs to the PPR family. P subfamily.</text>
</comment>
<evidence type="ECO:0000256" key="2">
    <source>
        <dbReference type="ARBA" id="ARBA00022737"/>
    </source>
</evidence>
<feature type="repeat" description="PPR" evidence="3">
    <location>
        <begin position="144"/>
        <end position="178"/>
    </location>
</feature>
<dbReference type="PANTHER" id="PTHR47939">
    <property type="entry name" value="MEMBRANE-ASSOCIATED SALT-INDUCIBLE PROTEIN-LIKE"/>
    <property type="match status" value="1"/>
</dbReference>
<evidence type="ECO:0000313" key="4">
    <source>
        <dbReference type="EMBL" id="KAF9591959.1"/>
    </source>
</evidence>
<reference evidence="4 5" key="1">
    <citation type="submission" date="2020-10" db="EMBL/GenBank/DDBJ databases">
        <title>The Coptis chinensis genome and diversification of protoberbering-type alkaloids.</title>
        <authorList>
            <person name="Wang B."/>
            <person name="Shu S."/>
            <person name="Song C."/>
            <person name="Liu Y."/>
        </authorList>
    </citation>
    <scope>NUCLEOTIDE SEQUENCE [LARGE SCALE GENOMIC DNA]</scope>
    <source>
        <strain evidence="4">HL-2020</strain>
        <tissue evidence="4">Leaf</tissue>
    </source>
</reference>
<comment type="caution">
    <text evidence="4">The sequence shown here is derived from an EMBL/GenBank/DDBJ whole genome shotgun (WGS) entry which is preliminary data.</text>
</comment>
<dbReference type="Proteomes" id="UP000631114">
    <property type="component" value="Unassembled WGS sequence"/>
</dbReference>
<accession>A0A835H2U8</accession>
<protein>
    <recommendedName>
        <fullName evidence="6">Pentatricopeptide repeat-containing protein</fullName>
    </recommendedName>
</protein>
<evidence type="ECO:0000313" key="5">
    <source>
        <dbReference type="Proteomes" id="UP000631114"/>
    </source>
</evidence>